<evidence type="ECO:0000313" key="2">
    <source>
        <dbReference type="EnsemblMetazoa" id="GPAI038070-PA"/>
    </source>
</evidence>
<name>A0A1B0A8Z9_GLOPL</name>
<evidence type="ECO:0000256" key="1">
    <source>
        <dbReference type="SAM" id="MobiDB-lite"/>
    </source>
</evidence>
<feature type="compositionally biased region" description="Low complexity" evidence="1">
    <location>
        <begin position="8"/>
        <end position="32"/>
    </location>
</feature>
<reference evidence="2" key="2">
    <citation type="submission" date="2020-05" db="UniProtKB">
        <authorList>
            <consortium name="EnsemblMetazoa"/>
        </authorList>
    </citation>
    <scope>IDENTIFICATION</scope>
    <source>
        <strain evidence="2">IAEA</strain>
    </source>
</reference>
<dbReference type="Proteomes" id="UP000092445">
    <property type="component" value="Unassembled WGS sequence"/>
</dbReference>
<reference evidence="3" key="1">
    <citation type="submission" date="2014-03" db="EMBL/GenBank/DDBJ databases">
        <authorList>
            <person name="Aksoy S."/>
            <person name="Warren W."/>
            <person name="Wilson R.K."/>
        </authorList>
    </citation>
    <scope>NUCLEOTIDE SEQUENCE [LARGE SCALE GENOMIC DNA]</scope>
    <source>
        <strain evidence="3">IAEA</strain>
    </source>
</reference>
<sequence>MAAASAGHQQHQPQPQQQQKLNTANNPNLNTTEIKIPAAKGNKANLAPGWRRLTNNNEIVYVSRPVAAAMAAAAALGKSVEKHKLGELIWLWLPSSSIKNSIRQAMQHQDCDNTNRLTMCTKWQPFY</sequence>
<dbReference type="AlphaFoldDB" id="A0A1B0A8Z9"/>
<evidence type="ECO:0000313" key="3">
    <source>
        <dbReference type="Proteomes" id="UP000092445"/>
    </source>
</evidence>
<organism evidence="2 3">
    <name type="scientific">Glossina pallidipes</name>
    <name type="common">Tsetse fly</name>
    <dbReference type="NCBI Taxonomy" id="7398"/>
    <lineage>
        <taxon>Eukaryota</taxon>
        <taxon>Metazoa</taxon>
        <taxon>Ecdysozoa</taxon>
        <taxon>Arthropoda</taxon>
        <taxon>Hexapoda</taxon>
        <taxon>Insecta</taxon>
        <taxon>Pterygota</taxon>
        <taxon>Neoptera</taxon>
        <taxon>Endopterygota</taxon>
        <taxon>Diptera</taxon>
        <taxon>Brachycera</taxon>
        <taxon>Muscomorpha</taxon>
        <taxon>Hippoboscoidea</taxon>
        <taxon>Glossinidae</taxon>
        <taxon>Glossina</taxon>
    </lineage>
</organism>
<dbReference type="EnsemblMetazoa" id="GPAI038070-RA">
    <property type="protein sequence ID" value="GPAI038070-PA"/>
    <property type="gene ID" value="GPAI038070"/>
</dbReference>
<protein>
    <submittedName>
        <fullName evidence="2">Uncharacterized protein</fullName>
    </submittedName>
</protein>
<accession>A0A1B0A8Z9</accession>
<proteinExistence type="predicted"/>
<dbReference type="VEuPathDB" id="VectorBase:GPAI038070"/>
<feature type="region of interest" description="Disordered" evidence="1">
    <location>
        <begin position="1"/>
        <end position="41"/>
    </location>
</feature>
<keyword evidence="3" id="KW-1185">Reference proteome</keyword>